<accession>A0A7E4VTS6</accession>
<keyword evidence="1" id="KW-1185">Reference proteome</keyword>
<evidence type="ECO:0000313" key="1">
    <source>
        <dbReference type="Proteomes" id="UP000492821"/>
    </source>
</evidence>
<reference evidence="1" key="1">
    <citation type="journal article" date="2013" name="Genetics">
        <title>The draft genome and transcriptome of Panagrellus redivivus are shaped by the harsh demands of a free-living lifestyle.</title>
        <authorList>
            <person name="Srinivasan J."/>
            <person name="Dillman A.R."/>
            <person name="Macchietto M.G."/>
            <person name="Heikkinen L."/>
            <person name="Lakso M."/>
            <person name="Fracchia K.M."/>
            <person name="Antoshechkin I."/>
            <person name="Mortazavi A."/>
            <person name="Wong G."/>
            <person name="Sternberg P.W."/>
        </authorList>
    </citation>
    <scope>NUCLEOTIDE SEQUENCE [LARGE SCALE GENOMIC DNA]</scope>
    <source>
        <strain evidence="1">MT8872</strain>
    </source>
</reference>
<name>A0A7E4VTS6_PANRE</name>
<protein>
    <submittedName>
        <fullName evidence="2">Uncharacterized protein</fullName>
    </submittedName>
</protein>
<proteinExistence type="predicted"/>
<organism evidence="1 2">
    <name type="scientific">Panagrellus redivivus</name>
    <name type="common">Microworm</name>
    <dbReference type="NCBI Taxonomy" id="6233"/>
    <lineage>
        <taxon>Eukaryota</taxon>
        <taxon>Metazoa</taxon>
        <taxon>Ecdysozoa</taxon>
        <taxon>Nematoda</taxon>
        <taxon>Chromadorea</taxon>
        <taxon>Rhabditida</taxon>
        <taxon>Tylenchina</taxon>
        <taxon>Panagrolaimomorpha</taxon>
        <taxon>Panagrolaimoidea</taxon>
        <taxon>Panagrolaimidae</taxon>
        <taxon>Panagrellus</taxon>
    </lineage>
</organism>
<evidence type="ECO:0000313" key="2">
    <source>
        <dbReference type="WBParaSite" id="Pan_g2965.t1"/>
    </source>
</evidence>
<dbReference type="Proteomes" id="UP000492821">
    <property type="component" value="Unassembled WGS sequence"/>
</dbReference>
<dbReference type="AlphaFoldDB" id="A0A7E4VTS6"/>
<reference evidence="2" key="2">
    <citation type="submission" date="2020-10" db="UniProtKB">
        <authorList>
            <consortium name="WormBaseParasite"/>
        </authorList>
    </citation>
    <scope>IDENTIFICATION</scope>
</reference>
<dbReference type="WBParaSite" id="Pan_g2965.t1">
    <property type="protein sequence ID" value="Pan_g2965.t1"/>
    <property type="gene ID" value="Pan_g2965"/>
</dbReference>
<sequence>MNPRFNLLFLRPPKDRTYSKQGSFCLRPKRAEPVEIAPLADGSGDEDDDICSLAQGEQAQERRRQASPTRQSVCRIISDGIVCASVFAVAIVEKKKGP</sequence>